<feature type="compositionally biased region" description="Polar residues" evidence="8">
    <location>
        <begin position="219"/>
        <end position="230"/>
    </location>
</feature>
<dbReference type="GO" id="GO:0003677">
    <property type="term" value="F:DNA binding"/>
    <property type="evidence" value="ECO:0007669"/>
    <property type="project" value="InterPro"/>
</dbReference>
<dbReference type="Gene3D" id="3.40.50.150">
    <property type="entry name" value="Vaccinia Virus protein VP39"/>
    <property type="match status" value="1"/>
</dbReference>
<dbReference type="EC" id="2.1.1.72" evidence="2"/>
<dbReference type="GO" id="GO:0009007">
    <property type="term" value="F:site-specific DNA-methyltransferase (adenine-specific) activity"/>
    <property type="evidence" value="ECO:0007669"/>
    <property type="project" value="UniProtKB-EC"/>
</dbReference>
<dbReference type="RefSeq" id="WP_146750114.1">
    <property type="nucleotide sequence ID" value="NZ_CP043450.1"/>
</dbReference>
<evidence type="ECO:0000313" key="10">
    <source>
        <dbReference type="EMBL" id="QEM12961.1"/>
    </source>
</evidence>
<dbReference type="PRINTS" id="PR00507">
    <property type="entry name" value="N12N6MTFRASE"/>
</dbReference>
<dbReference type="InterPro" id="IPR029063">
    <property type="entry name" value="SAM-dependent_MTases_sf"/>
</dbReference>
<evidence type="ECO:0000256" key="7">
    <source>
        <dbReference type="ARBA" id="ARBA00047942"/>
    </source>
</evidence>
<evidence type="ECO:0000256" key="5">
    <source>
        <dbReference type="ARBA" id="ARBA00022691"/>
    </source>
</evidence>
<reference evidence="10" key="1">
    <citation type="submission" date="2019-08" db="EMBL/GenBank/DDBJ databases">
        <title>Comparative genome analysis confer to the adaptation heavy metal polluted environment.</title>
        <authorList>
            <person name="Li Y."/>
        </authorList>
    </citation>
    <scope>NUCLEOTIDE SEQUENCE [LARGE SCALE GENOMIC DNA]</scope>
    <source>
        <strain evidence="10">P1</strain>
    </source>
</reference>
<sequence length="244" mass="27738">MNNINKLLILFEQFAYTQNEAAALNDFLDYFLLAFRYHETAEEQKRALETLINHPKRELLSKMLIEVGELSENFNDPLGDLYETLISKGRNGQFFTPGPITDLLTALVYDSNAKQGDMVLDPACGSGRMLLSAAKRNRHQLFYGADIDPLCCKMALMNMLLHSLTGEIAHMDSLSNKFFKGYVIGTVLLNGHHHPYYKPFTDPEQSRIWLRSKENLSQEAVTDPSESMRQPSERGVQGNLFDEL</sequence>
<dbReference type="Pfam" id="PF02384">
    <property type="entry name" value="N6_Mtase"/>
    <property type="match status" value="1"/>
</dbReference>
<dbReference type="OrthoDB" id="9814572at2"/>
<feature type="domain" description="DNA methylase adenine-specific" evidence="9">
    <location>
        <begin position="75"/>
        <end position="187"/>
    </location>
</feature>
<feature type="region of interest" description="Disordered" evidence="8">
    <location>
        <begin position="219"/>
        <end position="244"/>
    </location>
</feature>
<dbReference type="InterPro" id="IPR051537">
    <property type="entry name" value="DNA_Adenine_Mtase"/>
</dbReference>
<dbReference type="PANTHER" id="PTHR42933:SF3">
    <property type="entry name" value="TYPE I RESTRICTION ENZYME MJAVIII METHYLASE SUBUNIT"/>
    <property type="match status" value="1"/>
</dbReference>
<organism evidence="10 11">
    <name type="scientific">Mucilaginibacter rubeus</name>
    <dbReference type="NCBI Taxonomy" id="2027860"/>
    <lineage>
        <taxon>Bacteria</taxon>
        <taxon>Pseudomonadati</taxon>
        <taxon>Bacteroidota</taxon>
        <taxon>Sphingobacteriia</taxon>
        <taxon>Sphingobacteriales</taxon>
        <taxon>Sphingobacteriaceae</taxon>
        <taxon>Mucilaginibacter</taxon>
    </lineage>
</organism>
<dbReference type="GO" id="GO:0008170">
    <property type="term" value="F:N-methyltransferase activity"/>
    <property type="evidence" value="ECO:0007669"/>
    <property type="project" value="InterPro"/>
</dbReference>
<dbReference type="GO" id="GO:0032259">
    <property type="term" value="P:methylation"/>
    <property type="evidence" value="ECO:0007669"/>
    <property type="project" value="UniProtKB-KW"/>
</dbReference>
<gene>
    <name evidence="10" type="ORF">DEO27_024095</name>
</gene>
<evidence type="ECO:0000256" key="3">
    <source>
        <dbReference type="ARBA" id="ARBA00022603"/>
    </source>
</evidence>
<dbReference type="PANTHER" id="PTHR42933">
    <property type="entry name" value="SLR6095 PROTEIN"/>
    <property type="match status" value="1"/>
</dbReference>
<dbReference type="InterPro" id="IPR003356">
    <property type="entry name" value="DNA_methylase_A-5"/>
</dbReference>
<evidence type="ECO:0000259" key="9">
    <source>
        <dbReference type="Pfam" id="PF02384"/>
    </source>
</evidence>
<evidence type="ECO:0000256" key="6">
    <source>
        <dbReference type="ARBA" id="ARBA00022747"/>
    </source>
</evidence>
<dbReference type="SUPFAM" id="SSF53335">
    <property type="entry name" value="S-adenosyl-L-methionine-dependent methyltransferases"/>
    <property type="match status" value="1"/>
</dbReference>
<keyword evidence="5" id="KW-0949">S-adenosyl-L-methionine</keyword>
<dbReference type="EMBL" id="CP043450">
    <property type="protein sequence ID" value="QEM12961.1"/>
    <property type="molecule type" value="Genomic_DNA"/>
</dbReference>
<keyword evidence="6" id="KW-0680">Restriction system</keyword>
<evidence type="ECO:0000313" key="11">
    <source>
        <dbReference type="Proteomes" id="UP000251402"/>
    </source>
</evidence>
<evidence type="ECO:0000256" key="2">
    <source>
        <dbReference type="ARBA" id="ARBA00011900"/>
    </source>
</evidence>
<comment type="similarity">
    <text evidence="1">Belongs to the N(4)/N(6)-methyltransferase family.</text>
</comment>
<dbReference type="Proteomes" id="UP000251402">
    <property type="component" value="Chromosome"/>
</dbReference>
<keyword evidence="11" id="KW-1185">Reference proteome</keyword>
<evidence type="ECO:0000256" key="4">
    <source>
        <dbReference type="ARBA" id="ARBA00022679"/>
    </source>
</evidence>
<accession>A0A5C1I827</accession>
<keyword evidence="3 10" id="KW-0489">Methyltransferase</keyword>
<evidence type="ECO:0000256" key="8">
    <source>
        <dbReference type="SAM" id="MobiDB-lite"/>
    </source>
</evidence>
<dbReference type="KEGG" id="mrub:DEO27_024095"/>
<evidence type="ECO:0000256" key="1">
    <source>
        <dbReference type="ARBA" id="ARBA00006594"/>
    </source>
</evidence>
<keyword evidence="4" id="KW-0808">Transferase</keyword>
<protein>
    <recommendedName>
        <fullName evidence="2">site-specific DNA-methyltransferase (adenine-specific)</fullName>
        <ecNumber evidence="2">2.1.1.72</ecNumber>
    </recommendedName>
</protein>
<comment type="catalytic activity">
    <reaction evidence="7">
        <text>a 2'-deoxyadenosine in DNA + S-adenosyl-L-methionine = an N(6)-methyl-2'-deoxyadenosine in DNA + S-adenosyl-L-homocysteine + H(+)</text>
        <dbReference type="Rhea" id="RHEA:15197"/>
        <dbReference type="Rhea" id="RHEA-COMP:12418"/>
        <dbReference type="Rhea" id="RHEA-COMP:12419"/>
        <dbReference type="ChEBI" id="CHEBI:15378"/>
        <dbReference type="ChEBI" id="CHEBI:57856"/>
        <dbReference type="ChEBI" id="CHEBI:59789"/>
        <dbReference type="ChEBI" id="CHEBI:90615"/>
        <dbReference type="ChEBI" id="CHEBI:90616"/>
        <dbReference type="EC" id="2.1.1.72"/>
    </reaction>
</comment>
<proteinExistence type="inferred from homology"/>
<dbReference type="GO" id="GO:0009307">
    <property type="term" value="P:DNA restriction-modification system"/>
    <property type="evidence" value="ECO:0007669"/>
    <property type="project" value="UniProtKB-KW"/>
</dbReference>
<name>A0A5C1I827_9SPHI</name>
<dbReference type="AlphaFoldDB" id="A0A5C1I827"/>